<sequence>MLQYLKFLLKSTNQHGVHSPFVYNLVTKCFYDKEKTKAHKSIKRICRKNDISYKKGKLLNRIPRYFDYKNVLVLDNKKEITQELLSLNNPILIDQKIHPKRTYDLIHFTLPRLQHYLRNDVLFSLIHNDSTIIIDSLYNSKDEILIWEEIKRCPKITVTIDTFYLGFVFIRKEQAKEHFTIRN</sequence>
<proteinExistence type="predicted"/>
<gene>
    <name evidence="1" type="ORF">U6A24_15735</name>
</gene>
<dbReference type="Proteomes" id="UP001327027">
    <property type="component" value="Unassembled WGS sequence"/>
</dbReference>
<evidence type="ECO:0000313" key="1">
    <source>
        <dbReference type="EMBL" id="MEB3346925.1"/>
    </source>
</evidence>
<organism evidence="1 2">
    <name type="scientific">Aquimarina gracilis</name>
    <dbReference type="NCBI Taxonomy" id="874422"/>
    <lineage>
        <taxon>Bacteria</taxon>
        <taxon>Pseudomonadati</taxon>
        <taxon>Bacteroidota</taxon>
        <taxon>Flavobacteriia</taxon>
        <taxon>Flavobacteriales</taxon>
        <taxon>Flavobacteriaceae</taxon>
        <taxon>Aquimarina</taxon>
    </lineage>
</organism>
<evidence type="ECO:0000313" key="2">
    <source>
        <dbReference type="Proteomes" id="UP001327027"/>
    </source>
</evidence>
<reference evidence="1 2" key="1">
    <citation type="journal article" date="2013" name="Int. J. Syst. Evol. Microbiol.">
        <title>Aquimarina gracilis sp. nov., isolated from the gut microflora of a mussel, Mytilus coruscus, and emended description of Aquimarina spongiae.</title>
        <authorList>
            <person name="Park S.C."/>
            <person name="Choe H.N."/>
            <person name="Baik K.S."/>
            <person name="Seong C.N."/>
        </authorList>
    </citation>
    <scope>NUCLEOTIDE SEQUENCE [LARGE SCALE GENOMIC DNA]</scope>
    <source>
        <strain evidence="1 2">PSC32</strain>
    </source>
</reference>
<accession>A0ABU5ZYN8</accession>
<protein>
    <submittedName>
        <fullName evidence="1">Uncharacterized protein</fullName>
    </submittedName>
</protein>
<name>A0ABU5ZYN8_9FLAO</name>
<dbReference type="RefSeq" id="WP_324180947.1">
    <property type="nucleotide sequence ID" value="NZ_BAABAW010000020.1"/>
</dbReference>
<keyword evidence="2" id="KW-1185">Reference proteome</keyword>
<dbReference type="EMBL" id="JAYKLX010000007">
    <property type="protein sequence ID" value="MEB3346925.1"/>
    <property type="molecule type" value="Genomic_DNA"/>
</dbReference>
<comment type="caution">
    <text evidence="1">The sequence shown here is derived from an EMBL/GenBank/DDBJ whole genome shotgun (WGS) entry which is preliminary data.</text>
</comment>